<dbReference type="KEGG" id="cbot:ATE48_17850"/>
<dbReference type="RefSeq" id="WP_066773940.1">
    <property type="nucleotide sequence ID" value="NZ_CP013244.1"/>
</dbReference>
<dbReference type="PROSITE" id="PS51257">
    <property type="entry name" value="PROKAR_LIPOPROTEIN"/>
    <property type="match status" value="1"/>
</dbReference>
<reference evidence="2 3" key="1">
    <citation type="submission" date="2015-11" db="EMBL/GenBank/DDBJ databases">
        <title>Whole-Genome Sequence of Candidatus Oderbacter manganicum from the National Park Lower Oder Valley, Germany.</title>
        <authorList>
            <person name="Braun B."/>
            <person name="Liere K."/>
            <person name="Szewzyk U."/>
        </authorList>
    </citation>
    <scope>NUCLEOTIDE SEQUENCE [LARGE SCALE GENOMIC DNA]</scope>
    <source>
        <strain evidence="2 3">OTSz_A_272</strain>
    </source>
</reference>
<proteinExistence type="predicted"/>
<evidence type="ECO:0008006" key="4">
    <source>
        <dbReference type="Google" id="ProtNLM"/>
    </source>
</evidence>
<dbReference type="AlphaFoldDB" id="A0A1B1AM83"/>
<dbReference type="OrthoDB" id="7603893at2"/>
<keyword evidence="1" id="KW-0732">Signal</keyword>
<dbReference type="STRING" id="1759059.ATE48_17850"/>
<dbReference type="EMBL" id="CP013244">
    <property type="protein sequence ID" value="ANP47630.1"/>
    <property type="molecule type" value="Genomic_DNA"/>
</dbReference>
<gene>
    <name evidence="2" type="ORF">ATE48_17850</name>
</gene>
<accession>A0A1B1AM83</accession>
<dbReference type="InParanoid" id="A0A1B1AM83"/>
<sequence length="125" mass="12747">MKFAARIAFACLVALSACSPRAVATTQTATTTAEVAATTPAEGVPTAAFLLGRWGDNGDCTKDIAFNADGTFQSYSGMSGNWTLSGDQLTLDGAGGSFLLRIAVGGNDTLMIGQPDGSFGISQRC</sequence>
<evidence type="ECO:0000313" key="3">
    <source>
        <dbReference type="Proteomes" id="UP000092498"/>
    </source>
</evidence>
<feature type="signal peptide" evidence="1">
    <location>
        <begin position="1"/>
        <end position="24"/>
    </location>
</feature>
<name>A0A1B1AM83_9PROT</name>
<feature type="chain" id="PRO_5008519041" description="Lipocalin-like domain-containing protein" evidence="1">
    <location>
        <begin position="25"/>
        <end position="125"/>
    </location>
</feature>
<dbReference type="Proteomes" id="UP000092498">
    <property type="component" value="Chromosome"/>
</dbReference>
<evidence type="ECO:0000313" key="2">
    <source>
        <dbReference type="EMBL" id="ANP47630.1"/>
    </source>
</evidence>
<keyword evidence="3" id="KW-1185">Reference proteome</keyword>
<evidence type="ECO:0000256" key="1">
    <source>
        <dbReference type="SAM" id="SignalP"/>
    </source>
</evidence>
<organism evidence="2 3">
    <name type="scientific">Candidatus Viadribacter manganicus</name>
    <dbReference type="NCBI Taxonomy" id="1759059"/>
    <lineage>
        <taxon>Bacteria</taxon>
        <taxon>Pseudomonadati</taxon>
        <taxon>Pseudomonadota</taxon>
        <taxon>Alphaproteobacteria</taxon>
        <taxon>Hyphomonadales</taxon>
        <taxon>Hyphomonadaceae</taxon>
        <taxon>Candidatus Viadribacter</taxon>
    </lineage>
</organism>
<protein>
    <recommendedName>
        <fullName evidence="4">Lipocalin-like domain-containing protein</fullName>
    </recommendedName>
</protein>